<accession>A0A1F5VY59</accession>
<organism evidence="1 2">
    <name type="scientific">Candidatus Fischerbacteria bacterium RBG_13_37_8</name>
    <dbReference type="NCBI Taxonomy" id="1817863"/>
    <lineage>
        <taxon>Bacteria</taxon>
        <taxon>Candidatus Fischeribacteriota</taxon>
    </lineage>
</organism>
<dbReference type="AlphaFoldDB" id="A0A1F5VY59"/>
<proteinExistence type="predicted"/>
<comment type="caution">
    <text evidence="1">The sequence shown here is derived from an EMBL/GenBank/DDBJ whole genome shotgun (WGS) entry which is preliminary data.</text>
</comment>
<dbReference type="Proteomes" id="UP000178943">
    <property type="component" value="Unassembled WGS sequence"/>
</dbReference>
<dbReference type="EMBL" id="MFGW01000003">
    <property type="protein sequence ID" value="OGF68298.1"/>
    <property type="molecule type" value="Genomic_DNA"/>
</dbReference>
<protein>
    <recommendedName>
        <fullName evidence="3">Pilus assembly protein PilP</fullName>
    </recommendedName>
</protein>
<evidence type="ECO:0008006" key="3">
    <source>
        <dbReference type="Google" id="ProtNLM"/>
    </source>
</evidence>
<sequence>MKHTLFIPFIIFLVIGAVQLIAENEATNPGKATEEIAASTVETVNGDYNYEPAGKRDPFVPPPEGGDSPCEAIVLKGIAKDKTGRYVAIFEGPGKETLKVHVGDKVSDCEAISIDTEKVTFREKVKDPLNLFSYITVTKWLHPERATK</sequence>
<evidence type="ECO:0000313" key="1">
    <source>
        <dbReference type="EMBL" id="OGF68298.1"/>
    </source>
</evidence>
<gene>
    <name evidence="1" type="ORF">A2Y62_11375</name>
</gene>
<name>A0A1F5VY59_9BACT</name>
<evidence type="ECO:0000313" key="2">
    <source>
        <dbReference type="Proteomes" id="UP000178943"/>
    </source>
</evidence>
<reference evidence="1 2" key="1">
    <citation type="journal article" date="2016" name="Nat. Commun.">
        <title>Thousands of microbial genomes shed light on interconnected biogeochemical processes in an aquifer system.</title>
        <authorList>
            <person name="Anantharaman K."/>
            <person name="Brown C.T."/>
            <person name="Hug L.A."/>
            <person name="Sharon I."/>
            <person name="Castelle C.J."/>
            <person name="Probst A.J."/>
            <person name="Thomas B.C."/>
            <person name="Singh A."/>
            <person name="Wilkins M.J."/>
            <person name="Karaoz U."/>
            <person name="Brodie E.L."/>
            <person name="Williams K.H."/>
            <person name="Hubbard S.S."/>
            <person name="Banfield J.F."/>
        </authorList>
    </citation>
    <scope>NUCLEOTIDE SEQUENCE [LARGE SCALE GENOMIC DNA]</scope>
</reference>